<dbReference type="HOGENOM" id="CLU_052701_1_0_1"/>
<feature type="region of interest" description="Disordered" evidence="2">
    <location>
        <begin position="100"/>
        <end position="124"/>
    </location>
</feature>
<dbReference type="AlphaFoldDB" id="C1GBY9"/>
<dbReference type="EMBL" id="KN275961">
    <property type="protein sequence ID" value="EEH48432.2"/>
    <property type="molecule type" value="Genomic_DNA"/>
</dbReference>
<dbReference type="SUPFAM" id="SSF50685">
    <property type="entry name" value="Barwin-like endoglucanases"/>
    <property type="match status" value="1"/>
</dbReference>
<dbReference type="GeneID" id="22583618"/>
<dbReference type="InterPro" id="IPR036908">
    <property type="entry name" value="RlpA-like_sf"/>
</dbReference>
<dbReference type="OMA" id="WETVTDI"/>
<dbReference type="eggNOG" id="ENOG502S2E4">
    <property type="taxonomic scope" value="Eukaryota"/>
</dbReference>
<organism evidence="4 5">
    <name type="scientific">Paracoccidioides brasiliensis (strain Pb18)</name>
    <dbReference type="NCBI Taxonomy" id="502780"/>
    <lineage>
        <taxon>Eukaryota</taxon>
        <taxon>Fungi</taxon>
        <taxon>Dikarya</taxon>
        <taxon>Ascomycota</taxon>
        <taxon>Pezizomycotina</taxon>
        <taxon>Eurotiomycetes</taxon>
        <taxon>Eurotiomycetidae</taxon>
        <taxon>Onygenales</taxon>
        <taxon>Ajellomycetaceae</taxon>
        <taxon>Paracoccidioides</taxon>
    </lineage>
</organism>
<evidence type="ECO:0008006" key="6">
    <source>
        <dbReference type="Google" id="ProtNLM"/>
    </source>
</evidence>
<dbReference type="InterPro" id="IPR051477">
    <property type="entry name" value="Expansin_CellWall"/>
</dbReference>
<gene>
    <name evidence="4" type="ORF">PADG_04511</name>
</gene>
<name>C1GBY9_PARBD</name>
<proteinExistence type="predicted"/>
<dbReference type="PANTHER" id="PTHR31836">
    <property type="match status" value="1"/>
</dbReference>
<keyword evidence="5" id="KW-1185">Reference proteome</keyword>
<feature type="chain" id="PRO_5002909965" description="RlpA-like protein double-psi beta-barrel domain-containing protein" evidence="3">
    <location>
        <begin position="26"/>
        <end position="259"/>
    </location>
</feature>
<protein>
    <recommendedName>
        <fullName evidence="6">RlpA-like protein double-psi beta-barrel domain-containing protein</fullName>
    </recommendedName>
</protein>
<keyword evidence="1 3" id="KW-0732">Signal</keyword>
<dbReference type="PANTHER" id="PTHR31836:SF28">
    <property type="entry name" value="SRCR DOMAIN-CONTAINING PROTEIN-RELATED"/>
    <property type="match status" value="1"/>
</dbReference>
<evidence type="ECO:0000256" key="3">
    <source>
        <dbReference type="SAM" id="SignalP"/>
    </source>
</evidence>
<dbReference type="KEGG" id="pbn:PADG_04511"/>
<feature type="compositionally biased region" description="Low complexity" evidence="2">
    <location>
        <begin position="100"/>
        <end position="109"/>
    </location>
</feature>
<reference evidence="4 5" key="1">
    <citation type="journal article" date="2011" name="PLoS Genet.">
        <title>Comparative genomic analysis of human fungal pathogens causing paracoccidioidomycosis.</title>
        <authorList>
            <person name="Desjardins C.A."/>
            <person name="Champion M.D."/>
            <person name="Holder J.W."/>
            <person name="Muszewska A."/>
            <person name="Goldberg J."/>
            <person name="Bailao A.M."/>
            <person name="Brigido M.M."/>
            <person name="Ferreira M.E."/>
            <person name="Garcia A.M."/>
            <person name="Grynberg M."/>
            <person name="Gujja S."/>
            <person name="Heiman D.I."/>
            <person name="Henn M.R."/>
            <person name="Kodira C.D."/>
            <person name="Leon-Narvaez H."/>
            <person name="Longo L.V."/>
            <person name="Ma L.J."/>
            <person name="Malavazi I."/>
            <person name="Matsuo A.L."/>
            <person name="Morais F.V."/>
            <person name="Pereira M."/>
            <person name="Rodriguez-Brito S."/>
            <person name="Sakthikumar S."/>
            <person name="Salem-Izacc S.M."/>
            <person name="Sykes S.M."/>
            <person name="Teixeira M.M."/>
            <person name="Vallejo M.C."/>
            <person name="Walter M.E."/>
            <person name="Yandava C."/>
            <person name="Young S."/>
            <person name="Zeng Q."/>
            <person name="Zucker J."/>
            <person name="Felipe M.S."/>
            <person name="Goldman G.H."/>
            <person name="Haas B.J."/>
            <person name="McEwen J.G."/>
            <person name="Nino-Vega G."/>
            <person name="Puccia R."/>
            <person name="San-Blas G."/>
            <person name="Soares C.M."/>
            <person name="Birren B.W."/>
            <person name="Cuomo C.A."/>
        </authorList>
    </citation>
    <scope>NUCLEOTIDE SEQUENCE [LARGE SCALE GENOMIC DNA]</scope>
    <source>
        <strain evidence="4 5">Pb18</strain>
    </source>
</reference>
<dbReference type="InParanoid" id="C1GBY9"/>
<dbReference type="RefSeq" id="XP_010760022.1">
    <property type="nucleotide sequence ID" value="XM_010761720.1"/>
</dbReference>
<evidence type="ECO:0000313" key="5">
    <source>
        <dbReference type="Proteomes" id="UP000001628"/>
    </source>
</evidence>
<feature type="signal peptide" evidence="3">
    <location>
        <begin position="1"/>
        <end position="25"/>
    </location>
</feature>
<dbReference type="OrthoDB" id="623670at2759"/>
<dbReference type="STRING" id="502780.C1GBY9"/>
<dbReference type="VEuPathDB" id="FungiDB:PADG_04511"/>
<accession>C1GBY9</accession>
<dbReference type="CDD" id="cd22191">
    <property type="entry name" value="DPBB_RlpA_EXP_N-like"/>
    <property type="match status" value="1"/>
</dbReference>
<sequence>MTLQQIHKHLAVAAGLLASVSIAHPMSLVEIWETVTVVETVVVTATSTVGTEEPSTTLPSACYVNAVSTSTLNPTAASSMPSVVSCKPSRSSLATMSTSLQLPATTTTQPSPPTPSSQTYDSAPSPATLAALYHTSAEPVAKTPETTPPSNELPCTQRSPCSGDMTHYGGGLGACGFNIDTKNDSVVALPSWLMGTKSNDNPFCHKLLTISYGDNTHKATVGDKCDGCNGHSIDVTENLFSQVAPNGDGRVHNVLWWFT</sequence>
<dbReference type="Proteomes" id="UP000001628">
    <property type="component" value="Unassembled WGS sequence"/>
</dbReference>
<evidence type="ECO:0000256" key="1">
    <source>
        <dbReference type="ARBA" id="ARBA00022729"/>
    </source>
</evidence>
<evidence type="ECO:0000256" key="2">
    <source>
        <dbReference type="SAM" id="MobiDB-lite"/>
    </source>
</evidence>
<dbReference type="Gene3D" id="2.40.40.10">
    <property type="entry name" value="RlpA-like domain"/>
    <property type="match status" value="1"/>
</dbReference>
<evidence type="ECO:0000313" key="4">
    <source>
        <dbReference type="EMBL" id="EEH48432.2"/>
    </source>
</evidence>